<evidence type="ECO:0000313" key="2">
    <source>
        <dbReference type="EMBL" id="RCK79058.1"/>
    </source>
</evidence>
<organism evidence="2 3">
    <name type="scientific">Candidatus Ozemobacter sibiricus</name>
    <dbReference type="NCBI Taxonomy" id="2268124"/>
    <lineage>
        <taxon>Bacteria</taxon>
        <taxon>Candidatus Ozemobacteria</taxon>
        <taxon>Candidatus Ozemobacterales</taxon>
        <taxon>Candidatus Ozemobacteraceae</taxon>
        <taxon>Candidatus Ozemobacter</taxon>
    </lineage>
</organism>
<sequence length="637" mass="69327">MRGWKRWHLLERTLIVFGLIGLLGGLPRPLAGEEKTTFRMREWTPHTRYYGKINGFPTHQVRCVISDGKSGVVAGTYDQGILQIDSQAGSFRHLLTSEDIARLGPVNALTLAPDGQTLHIAANNGLFQVRLHSGSATLQRSKDLAETIVLSLALTPPSGLWVGTTKGLFDPGLTKFLDADGLVSNQITALAVDGQKRPWIGTDRGLQYKQGTTLYGVEVVSEPFDAWVNHMVIGQTGSGLLPLDRRIAIVQGMLSKVHLRPAVDPEFAQSSLAMSGKGTEEHAGRAVEKLLEATLKVLEDTGEAKERLIVGSDQGCFAFDVETAKGEALNASWTTTVTADENGGVYFATQMGNILPASRASHAFQAFNLGRRVKAIIQDLIEQERDAVVPPGATGLLTADELADVRTLNPDDFQEWLNQYVQTHPIRSMCFDRKNCLWIAIEGVGLFRIDMAIVTADLFASAIVRERKYAGGKRWAYLLRSQITPPPADSSEVVAGLAAVNDIMGGDQGIGGTPKRIWVGHASQLLPADWHRLAPMLGAYANPGSLQQFLEFMHNDPLIFIPAITLEDARKEFNLQVPADFDRLTQEQIEEIESLPFMTPSELRGLPNQTPSATATPKLPKSPAPAPDGKGKEPSGK</sequence>
<dbReference type="Proteomes" id="UP000252355">
    <property type="component" value="Unassembled WGS sequence"/>
</dbReference>
<dbReference type="Gene3D" id="2.130.10.10">
    <property type="entry name" value="YVTN repeat-like/Quinoprotein amine dehydrogenase"/>
    <property type="match status" value="2"/>
</dbReference>
<feature type="region of interest" description="Disordered" evidence="1">
    <location>
        <begin position="594"/>
        <end position="637"/>
    </location>
</feature>
<protein>
    <submittedName>
        <fullName evidence="2">Uncharacterized protein</fullName>
    </submittedName>
</protein>
<accession>A0A367ZLS1</accession>
<dbReference type="AlphaFoldDB" id="A0A367ZLS1"/>
<dbReference type="EMBL" id="QOQW01000016">
    <property type="protein sequence ID" value="RCK79058.1"/>
    <property type="molecule type" value="Genomic_DNA"/>
</dbReference>
<gene>
    <name evidence="2" type="ORF">OZSIB_0400</name>
</gene>
<evidence type="ECO:0000313" key="3">
    <source>
        <dbReference type="Proteomes" id="UP000252355"/>
    </source>
</evidence>
<name>A0A367ZLS1_9BACT</name>
<dbReference type="InterPro" id="IPR015943">
    <property type="entry name" value="WD40/YVTN_repeat-like_dom_sf"/>
</dbReference>
<dbReference type="SUPFAM" id="SSF63829">
    <property type="entry name" value="Calcium-dependent phosphotriesterase"/>
    <property type="match status" value="1"/>
</dbReference>
<reference evidence="2 3" key="1">
    <citation type="submission" date="2018-05" db="EMBL/GenBank/DDBJ databases">
        <title>A metagenomic window into the 2 km-deep terrestrial subsurface aquifer revealed taxonomically and functionally diverse microbial community comprising novel uncultured bacterial lineages.</title>
        <authorList>
            <person name="Kadnikov V.V."/>
            <person name="Mardanov A.V."/>
            <person name="Beletsky A.V."/>
            <person name="Banks D."/>
            <person name="Pimenov N.V."/>
            <person name="Frank Y.A."/>
            <person name="Karnachuk O.V."/>
            <person name="Ravin N.V."/>
        </authorList>
    </citation>
    <scope>NUCLEOTIDE SEQUENCE [LARGE SCALE GENOMIC DNA]</scope>
    <source>
        <strain evidence="2">BY5</strain>
    </source>
</reference>
<comment type="caution">
    <text evidence="2">The sequence shown here is derived from an EMBL/GenBank/DDBJ whole genome shotgun (WGS) entry which is preliminary data.</text>
</comment>
<proteinExistence type="predicted"/>
<evidence type="ECO:0000256" key="1">
    <source>
        <dbReference type="SAM" id="MobiDB-lite"/>
    </source>
</evidence>